<proteinExistence type="predicted"/>
<sequence>MPSRIVLGAPVLLCRKLIPRQARFKVCQRKGERLCEGKTVPCQVAKGNRGSVLFTLLHIERLQFEWMGDDFRGY</sequence>
<organism evidence="1 2">
    <name type="scientific">Acropora cervicornis</name>
    <name type="common">Staghorn coral</name>
    <dbReference type="NCBI Taxonomy" id="6130"/>
    <lineage>
        <taxon>Eukaryota</taxon>
        <taxon>Metazoa</taxon>
        <taxon>Cnidaria</taxon>
        <taxon>Anthozoa</taxon>
        <taxon>Hexacorallia</taxon>
        <taxon>Scleractinia</taxon>
        <taxon>Astrocoeniina</taxon>
        <taxon>Acroporidae</taxon>
        <taxon>Acropora</taxon>
    </lineage>
</organism>
<name>A0AAD9Q066_ACRCE</name>
<accession>A0AAD9Q066</accession>
<reference evidence="1" key="1">
    <citation type="journal article" date="2023" name="G3 (Bethesda)">
        <title>Whole genome assembly and annotation of the endangered Caribbean coral Acropora cervicornis.</title>
        <authorList>
            <person name="Selwyn J.D."/>
            <person name="Vollmer S.V."/>
        </authorList>
    </citation>
    <scope>NUCLEOTIDE SEQUENCE</scope>
    <source>
        <strain evidence="1">K2</strain>
    </source>
</reference>
<comment type="caution">
    <text evidence="1">The sequence shown here is derived from an EMBL/GenBank/DDBJ whole genome shotgun (WGS) entry which is preliminary data.</text>
</comment>
<dbReference type="EMBL" id="JARQWQ010000088">
    <property type="protein sequence ID" value="KAK2552338.1"/>
    <property type="molecule type" value="Genomic_DNA"/>
</dbReference>
<evidence type="ECO:0000313" key="2">
    <source>
        <dbReference type="Proteomes" id="UP001249851"/>
    </source>
</evidence>
<protein>
    <submittedName>
        <fullName evidence="1">Uncharacterized protein</fullName>
    </submittedName>
</protein>
<reference evidence="1" key="2">
    <citation type="journal article" date="2023" name="Science">
        <title>Genomic signatures of disease resistance in endangered staghorn corals.</title>
        <authorList>
            <person name="Vollmer S.V."/>
            <person name="Selwyn J.D."/>
            <person name="Despard B.A."/>
            <person name="Roesel C.L."/>
        </authorList>
    </citation>
    <scope>NUCLEOTIDE SEQUENCE</scope>
    <source>
        <strain evidence="1">K2</strain>
    </source>
</reference>
<dbReference type="AlphaFoldDB" id="A0AAD9Q066"/>
<dbReference type="Proteomes" id="UP001249851">
    <property type="component" value="Unassembled WGS sequence"/>
</dbReference>
<evidence type="ECO:0000313" key="1">
    <source>
        <dbReference type="EMBL" id="KAK2552338.1"/>
    </source>
</evidence>
<keyword evidence="2" id="KW-1185">Reference proteome</keyword>
<gene>
    <name evidence="1" type="ORF">P5673_026660</name>
</gene>